<name>A0A0A9GQP6_ARUDO</name>
<dbReference type="AlphaFoldDB" id="A0A0A9GQP6"/>
<dbReference type="EMBL" id="GBRH01170431">
    <property type="protein sequence ID" value="JAE27465.1"/>
    <property type="molecule type" value="Transcribed_RNA"/>
</dbReference>
<protein>
    <submittedName>
        <fullName evidence="1">Uncharacterized protein</fullName>
    </submittedName>
</protein>
<reference evidence="1" key="1">
    <citation type="submission" date="2014-09" db="EMBL/GenBank/DDBJ databases">
        <authorList>
            <person name="Magalhaes I.L.F."/>
            <person name="Oliveira U."/>
            <person name="Santos F.R."/>
            <person name="Vidigal T.H.D.A."/>
            <person name="Brescovit A.D."/>
            <person name="Santos A.J."/>
        </authorList>
    </citation>
    <scope>NUCLEOTIDE SEQUENCE</scope>
    <source>
        <tissue evidence="1">Shoot tissue taken approximately 20 cm above the soil surface</tissue>
    </source>
</reference>
<proteinExistence type="predicted"/>
<organism evidence="1">
    <name type="scientific">Arundo donax</name>
    <name type="common">Giant reed</name>
    <name type="synonym">Donax arundinaceus</name>
    <dbReference type="NCBI Taxonomy" id="35708"/>
    <lineage>
        <taxon>Eukaryota</taxon>
        <taxon>Viridiplantae</taxon>
        <taxon>Streptophyta</taxon>
        <taxon>Embryophyta</taxon>
        <taxon>Tracheophyta</taxon>
        <taxon>Spermatophyta</taxon>
        <taxon>Magnoliopsida</taxon>
        <taxon>Liliopsida</taxon>
        <taxon>Poales</taxon>
        <taxon>Poaceae</taxon>
        <taxon>PACMAD clade</taxon>
        <taxon>Arundinoideae</taxon>
        <taxon>Arundineae</taxon>
        <taxon>Arundo</taxon>
    </lineage>
</organism>
<sequence>MMNSVDCGSYKISCTLAVCCRNSSTDSSSLEKSIFSFSSFDLRSGRDEAAFTPLMVKPRNFSIQSVADKSLSVCPVDAWTEYPALYV</sequence>
<accession>A0A0A9GQP6</accession>
<reference evidence="1" key="2">
    <citation type="journal article" date="2015" name="Data Brief">
        <title>Shoot transcriptome of the giant reed, Arundo donax.</title>
        <authorList>
            <person name="Barrero R.A."/>
            <person name="Guerrero F.D."/>
            <person name="Moolhuijzen P."/>
            <person name="Goolsby J.A."/>
            <person name="Tidwell J."/>
            <person name="Bellgard S.E."/>
            <person name="Bellgard M.I."/>
        </authorList>
    </citation>
    <scope>NUCLEOTIDE SEQUENCE</scope>
    <source>
        <tissue evidence="1">Shoot tissue taken approximately 20 cm above the soil surface</tissue>
    </source>
</reference>
<evidence type="ECO:0000313" key="1">
    <source>
        <dbReference type="EMBL" id="JAE27465.1"/>
    </source>
</evidence>